<reference evidence="2 3" key="1">
    <citation type="submission" date="2011-02" db="EMBL/GenBank/DDBJ databases">
        <title>The Genome Sequence of Sphaeroforma arctica JP610.</title>
        <authorList>
            <consortium name="The Broad Institute Genome Sequencing Platform"/>
            <person name="Russ C."/>
            <person name="Cuomo C."/>
            <person name="Young S.K."/>
            <person name="Zeng Q."/>
            <person name="Gargeya S."/>
            <person name="Alvarado L."/>
            <person name="Berlin A."/>
            <person name="Chapman S.B."/>
            <person name="Chen Z."/>
            <person name="Freedman E."/>
            <person name="Gellesch M."/>
            <person name="Goldberg J."/>
            <person name="Griggs A."/>
            <person name="Gujja S."/>
            <person name="Heilman E."/>
            <person name="Heiman D."/>
            <person name="Howarth C."/>
            <person name="Mehta T."/>
            <person name="Neiman D."/>
            <person name="Pearson M."/>
            <person name="Roberts A."/>
            <person name="Saif S."/>
            <person name="Shea T."/>
            <person name="Shenoy N."/>
            <person name="Sisk P."/>
            <person name="Stolte C."/>
            <person name="Sykes S."/>
            <person name="White J."/>
            <person name="Yandava C."/>
            <person name="Burger G."/>
            <person name="Gray M.W."/>
            <person name="Holland P.W.H."/>
            <person name="King N."/>
            <person name="Lang F.B.F."/>
            <person name="Roger A.J."/>
            <person name="Ruiz-Trillo I."/>
            <person name="Haas B."/>
            <person name="Nusbaum C."/>
            <person name="Birren B."/>
        </authorList>
    </citation>
    <scope>NUCLEOTIDE SEQUENCE [LARGE SCALE GENOMIC DNA]</scope>
    <source>
        <strain evidence="2 3">JP610</strain>
    </source>
</reference>
<feature type="chain" id="PRO_5005538567" evidence="1">
    <location>
        <begin position="20"/>
        <end position="51"/>
    </location>
</feature>
<evidence type="ECO:0000256" key="1">
    <source>
        <dbReference type="SAM" id="SignalP"/>
    </source>
</evidence>
<dbReference type="RefSeq" id="XP_014146584.1">
    <property type="nucleotide sequence ID" value="XM_014291109.1"/>
</dbReference>
<sequence>MKIAAVLYLITVCAGTVLGWDELSNEEIKESVIAQRNSAADGELDTNFHWT</sequence>
<feature type="signal peptide" evidence="1">
    <location>
        <begin position="1"/>
        <end position="19"/>
    </location>
</feature>
<keyword evidence="1" id="KW-0732">Signal</keyword>
<feature type="non-terminal residue" evidence="2">
    <location>
        <position position="51"/>
    </location>
</feature>
<evidence type="ECO:0000313" key="3">
    <source>
        <dbReference type="Proteomes" id="UP000054560"/>
    </source>
</evidence>
<dbReference type="Proteomes" id="UP000054560">
    <property type="component" value="Unassembled WGS sequence"/>
</dbReference>
<organism evidence="2 3">
    <name type="scientific">Sphaeroforma arctica JP610</name>
    <dbReference type="NCBI Taxonomy" id="667725"/>
    <lineage>
        <taxon>Eukaryota</taxon>
        <taxon>Ichthyosporea</taxon>
        <taxon>Ichthyophonida</taxon>
        <taxon>Sphaeroforma</taxon>
    </lineage>
</organism>
<proteinExistence type="predicted"/>
<dbReference type="EMBL" id="KQ246658">
    <property type="protein sequence ID" value="KNC72682.1"/>
    <property type="molecule type" value="Genomic_DNA"/>
</dbReference>
<dbReference type="AlphaFoldDB" id="A0A0L0F7G8"/>
<name>A0A0L0F7G8_9EUKA</name>
<protein>
    <submittedName>
        <fullName evidence="2">Uncharacterized protein</fullName>
    </submittedName>
</protein>
<dbReference type="GeneID" id="25915262"/>
<gene>
    <name evidence="2" type="ORF">SARC_14758</name>
</gene>
<accession>A0A0L0F7G8</accession>
<keyword evidence="3" id="KW-1185">Reference proteome</keyword>
<evidence type="ECO:0000313" key="2">
    <source>
        <dbReference type="EMBL" id="KNC72682.1"/>
    </source>
</evidence>